<protein>
    <submittedName>
        <fullName evidence="1">Uncharacterized protein</fullName>
    </submittedName>
</protein>
<dbReference type="AlphaFoldDB" id="A0A7I4EJP7"/>
<evidence type="ECO:0000313" key="1">
    <source>
        <dbReference type="EnsemblPlants" id="Pp3c9_23030V3.2"/>
    </source>
</evidence>
<organism evidence="1 2">
    <name type="scientific">Physcomitrium patens</name>
    <name type="common">Spreading-leaved earth moss</name>
    <name type="synonym">Physcomitrella patens</name>
    <dbReference type="NCBI Taxonomy" id="3218"/>
    <lineage>
        <taxon>Eukaryota</taxon>
        <taxon>Viridiplantae</taxon>
        <taxon>Streptophyta</taxon>
        <taxon>Embryophyta</taxon>
        <taxon>Bryophyta</taxon>
        <taxon>Bryophytina</taxon>
        <taxon>Bryopsida</taxon>
        <taxon>Funariidae</taxon>
        <taxon>Funariales</taxon>
        <taxon>Funariaceae</taxon>
        <taxon>Physcomitrium</taxon>
    </lineage>
</organism>
<evidence type="ECO:0000313" key="2">
    <source>
        <dbReference type="Proteomes" id="UP000006727"/>
    </source>
</evidence>
<keyword evidence="2" id="KW-1185">Reference proteome</keyword>
<accession>A0A7I4EJP7</accession>
<sequence length="80" mass="9097">MISSLLGFVVDERLHIGKNRKSAARALVEEAEIDAIRKRLSGRIREPDIGAATTKQQECMKVDLHTLRKKLSKKLKKRSQ</sequence>
<reference evidence="1 2" key="2">
    <citation type="journal article" date="2018" name="Plant J.">
        <title>The Physcomitrella patens chromosome-scale assembly reveals moss genome structure and evolution.</title>
        <authorList>
            <person name="Lang D."/>
            <person name="Ullrich K.K."/>
            <person name="Murat F."/>
            <person name="Fuchs J."/>
            <person name="Jenkins J."/>
            <person name="Haas F.B."/>
            <person name="Piednoel M."/>
            <person name="Gundlach H."/>
            <person name="Van Bel M."/>
            <person name="Meyberg R."/>
            <person name="Vives C."/>
            <person name="Morata J."/>
            <person name="Symeonidi A."/>
            <person name="Hiss M."/>
            <person name="Muchero W."/>
            <person name="Kamisugi Y."/>
            <person name="Saleh O."/>
            <person name="Blanc G."/>
            <person name="Decker E.L."/>
            <person name="van Gessel N."/>
            <person name="Grimwood J."/>
            <person name="Hayes R.D."/>
            <person name="Graham S.W."/>
            <person name="Gunter L.E."/>
            <person name="McDaniel S.F."/>
            <person name="Hoernstein S.N.W."/>
            <person name="Larsson A."/>
            <person name="Li F.W."/>
            <person name="Perroud P.F."/>
            <person name="Phillips J."/>
            <person name="Ranjan P."/>
            <person name="Rokshar D.S."/>
            <person name="Rothfels C.J."/>
            <person name="Schneider L."/>
            <person name="Shu S."/>
            <person name="Stevenson D.W."/>
            <person name="Thummler F."/>
            <person name="Tillich M."/>
            <person name="Villarreal Aguilar J.C."/>
            <person name="Widiez T."/>
            <person name="Wong G.K."/>
            <person name="Wymore A."/>
            <person name="Zhang Y."/>
            <person name="Zimmer A.D."/>
            <person name="Quatrano R.S."/>
            <person name="Mayer K.F.X."/>
            <person name="Goodstein D."/>
            <person name="Casacuberta J.M."/>
            <person name="Vandepoele K."/>
            <person name="Reski R."/>
            <person name="Cuming A.C."/>
            <person name="Tuskan G.A."/>
            <person name="Maumus F."/>
            <person name="Salse J."/>
            <person name="Schmutz J."/>
            <person name="Rensing S.A."/>
        </authorList>
    </citation>
    <scope>NUCLEOTIDE SEQUENCE [LARGE SCALE GENOMIC DNA]</scope>
    <source>
        <strain evidence="1 2">cv. Gransden 2004</strain>
    </source>
</reference>
<name>A0A7I4EJP7_PHYPA</name>
<dbReference type="Gramene" id="Pp3c9_23030V3.2">
    <property type="protein sequence ID" value="Pp3c9_23030V3.2"/>
    <property type="gene ID" value="Pp3c9_23030"/>
</dbReference>
<dbReference type="EnsemblPlants" id="Pp3c9_23030V3.2">
    <property type="protein sequence ID" value="Pp3c9_23030V3.2"/>
    <property type="gene ID" value="Pp3c9_23030"/>
</dbReference>
<reference evidence="1" key="3">
    <citation type="submission" date="2020-12" db="UniProtKB">
        <authorList>
            <consortium name="EnsemblPlants"/>
        </authorList>
    </citation>
    <scope>IDENTIFICATION</scope>
</reference>
<proteinExistence type="predicted"/>
<reference evidence="1 2" key="1">
    <citation type="journal article" date="2008" name="Science">
        <title>The Physcomitrella genome reveals evolutionary insights into the conquest of land by plants.</title>
        <authorList>
            <person name="Rensing S."/>
            <person name="Lang D."/>
            <person name="Zimmer A."/>
            <person name="Terry A."/>
            <person name="Salamov A."/>
            <person name="Shapiro H."/>
            <person name="Nishiyama T."/>
            <person name="Perroud P.-F."/>
            <person name="Lindquist E."/>
            <person name="Kamisugi Y."/>
            <person name="Tanahashi T."/>
            <person name="Sakakibara K."/>
            <person name="Fujita T."/>
            <person name="Oishi K."/>
            <person name="Shin-I T."/>
            <person name="Kuroki Y."/>
            <person name="Toyoda A."/>
            <person name="Suzuki Y."/>
            <person name="Hashimoto A."/>
            <person name="Yamaguchi K."/>
            <person name="Sugano A."/>
            <person name="Kohara Y."/>
            <person name="Fujiyama A."/>
            <person name="Anterola A."/>
            <person name="Aoki S."/>
            <person name="Ashton N."/>
            <person name="Barbazuk W.B."/>
            <person name="Barker E."/>
            <person name="Bennetzen J."/>
            <person name="Bezanilla M."/>
            <person name="Blankenship R."/>
            <person name="Cho S.H."/>
            <person name="Dutcher S."/>
            <person name="Estelle M."/>
            <person name="Fawcett J.A."/>
            <person name="Gundlach H."/>
            <person name="Hanada K."/>
            <person name="Heyl A."/>
            <person name="Hicks K.A."/>
            <person name="Hugh J."/>
            <person name="Lohr M."/>
            <person name="Mayer K."/>
            <person name="Melkozernov A."/>
            <person name="Murata T."/>
            <person name="Nelson D."/>
            <person name="Pils B."/>
            <person name="Prigge M."/>
            <person name="Reiss B."/>
            <person name="Renner T."/>
            <person name="Rombauts S."/>
            <person name="Rushton P."/>
            <person name="Sanderfoot A."/>
            <person name="Schween G."/>
            <person name="Shiu S.-H."/>
            <person name="Stueber K."/>
            <person name="Theodoulou F.L."/>
            <person name="Tu H."/>
            <person name="Van de Peer Y."/>
            <person name="Verrier P.J."/>
            <person name="Waters E."/>
            <person name="Wood A."/>
            <person name="Yang L."/>
            <person name="Cove D."/>
            <person name="Cuming A."/>
            <person name="Hasebe M."/>
            <person name="Lucas S."/>
            <person name="Mishler D.B."/>
            <person name="Reski R."/>
            <person name="Grigoriev I."/>
            <person name="Quatrano R.S."/>
            <person name="Boore J.L."/>
        </authorList>
    </citation>
    <scope>NUCLEOTIDE SEQUENCE [LARGE SCALE GENOMIC DNA]</scope>
    <source>
        <strain evidence="1 2">cv. Gransden 2004</strain>
    </source>
</reference>
<dbReference type="Proteomes" id="UP000006727">
    <property type="component" value="Chromosome 9"/>
</dbReference>
<dbReference type="EMBL" id="ABEU02000009">
    <property type="status" value="NOT_ANNOTATED_CDS"/>
    <property type="molecule type" value="Genomic_DNA"/>
</dbReference>